<comment type="caution">
    <text evidence="1">The sequence shown here is derived from an EMBL/GenBank/DDBJ whole genome shotgun (WGS) entry which is preliminary data.</text>
</comment>
<evidence type="ECO:0000313" key="1">
    <source>
        <dbReference type="EMBL" id="GBP49038.1"/>
    </source>
</evidence>
<evidence type="ECO:0000313" key="2">
    <source>
        <dbReference type="Proteomes" id="UP000299102"/>
    </source>
</evidence>
<protein>
    <submittedName>
        <fullName evidence="1">Uncharacterized protein</fullName>
    </submittedName>
</protein>
<organism evidence="1 2">
    <name type="scientific">Eumeta variegata</name>
    <name type="common">Bagworm moth</name>
    <name type="synonym">Eumeta japonica</name>
    <dbReference type="NCBI Taxonomy" id="151549"/>
    <lineage>
        <taxon>Eukaryota</taxon>
        <taxon>Metazoa</taxon>
        <taxon>Ecdysozoa</taxon>
        <taxon>Arthropoda</taxon>
        <taxon>Hexapoda</taxon>
        <taxon>Insecta</taxon>
        <taxon>Pterygota</taxon>
        <taxon>Neoptera</taxon>
        <taxon>Endopterygota</taxon>
        <taxon>Lepidoptera</taxon>
        <taxon>Glossata</taxon>
        <taxon>Ditrysia</taxon>
        <taxon>Tineoidea</taxon>
        <taxon>Psychidae</taxon>
        <taxon>Oiketicinae</taxon>
        <taxon>Eumeta</taxon>
    </lineage>
</organism>
<gene>
    <name evidence="1" type="ORF">EVAR_81598_1</name>
</gene>
<sequence length="74" mass="7733">MMSCPLPLPLLPALHPQPALAADFPIHIGIKRPAEAGATISARSLGGVPLLRTNYAAAAYGRTRSSSLRRCATP</sequence>
<proteinExistence type="predicted"/>
<reference evidence="1 2" key="1">
    <citation type="journal article" date="2019" name="Commun. Biol.">
        <title>The bagworm genome reveals a unique fibroin gene that provides high tensile strength.</title>
        <authorList>
            <person name="Kono N."/>
            <person name="Nakamura H."/>
            <person name="Ohtoshi R."/>
            <person name="Tomita M."/>
            <person name="Numata K."/>
            <person name="Arakawa K."/>
        </authorList>
    </citation>
    <scope>NUCLEOTIDE SEQUENCE [LARGE SCALE GENOMIC DNA]</scope>
</reference>
<dbReference type="Proteomes" id="UP000299102">
    <property type="component" value="Unassembled WGS sequence"/>
</dbReference>
<dbReference type="EMBL" id="BGZK01000536">
    <property type="protein sequence ID" value="GBP49038.1"/>
    <property type="molecule type" value="Genomic_DNA"/>
</dbReference>
<name>A0A4C1WCC1_EUMVA</name>
<keyword evidence="2" id="KW-1185">Reference proteome</keyword>
<accession>A0A4C1WCC1</accession>
<dbReference type="AlphaFoldDB" id="A0A4C1WCC1"/>